<gene>
    <name evidence="6" type="ORF">CSW64_21270</name>
</gene>
<evidence type="ECO:0000313" key="6">
    <source>
        <dbReference type="EMBL" id="ATQ44739.1"/>
    </source>
</evidence>
<feature type="domain" description="Thioredoxin" evidence="5">
    <location>
        <begin position="35"/>
        <end position="197"/>
    </location>
</feature>
<accession>A0A2D2B396</accession>
<dbReference type="PANTHER" id="PTHR12151:SF25">
    <property type="entry name" value="LINALOOL DEHYDRATASE_ISOMERASE DOMAIN-CONTAINING PROTEIN"/>
    <property type="match status" value="1"/>
</dbReference>
<evidence type="ECO:0000256" key="1">
    <source>
        <dbReference type="ARBA" id="ARBA00010996"/>
    </source>
</evidence>
<dbReference type="OrthoDB" id="9790194at2"/>
<dbReference type="RefSeq" id="WP_099623987.1">
    <property type="nucleotide sequence ID" value="NZ_CP024201.1"/>
</dbReference>
<keyword evidence="2 3" id="KW-0186">Copper</keyword>
<evidence type="ECO:0000256" key="4">
    <source>
        <dbReference type="PIRSR" id="PIRSR603782-2"/>
    </source>
</evidence>
<proteinExistence type="inferred from homology"/>
<feature type="binding site" evidence="3">
    <location>
        <position position="162"/>
    </location>
    <ligand>
        <name>Cu cation</name>
        <dbReference type="ChEBI" id="CHEBI:23378"/>
    </ligand>
</feature>
<organism evidence="6 7">
    <name type="scientific">Caulobacter mirabilis</name>
    <dbReference type="NCBI Taxonomy" id="69666"/>
    <lineage>
        <taxon>Bacteria</taxon>
        <taxon>Pseudomonadati</taxon>
        <taxon>Pseudomonadota</taxon>
        <taxon>Alphaproteobacteria</taxon>
        <taxon>Caulobacterales</taxon>
        <taxon>Caulobacteraceae</taxon>
        <taxon>Caulobacter</taxon>
    </lineage>
</organism>
<dbReference type="KEGG" id="cmb:CSW64_21270"/>
<dbReference type="EMBL" id="CP024201">
    <property type="protein sequence ID" value="ATQ44739.1"/>
    <property type="molecule type" value="Genomic_DNA"/>
</dbReference>
<dbReference type="Pfam" id="PF02630">
    <property type="entry name" value="SCO1-SenC"/>
    <property type="match status" value="1"/>
</dbReference>
<evidence type="ECO:0000256" key="2">
    <source>
        <dbReference type="ARBA" id="ARBA00023008"/>
    </source>
</evidence>
<dbReference type="GO" id="GO:0046872">
    <property type="term" value="F:metal ion binding"/>
    <property type="evidence" value="ECO:0007669"/>
    <property type="project" value="UniProtKB-KW"/>
</dbReference>
<dbReference type="InterPro" id="IPR003782">
    <property type="entry name" value="SCO1/SenC"/>
</dbReference>
<dbReference type="SUPFAM" id="SSF52833">
    <property type="entry name" value="Thioredoxin-like"/>
    <property type="match status" value="1"/>
</dbReference>
<dbReference type="Gene3D" id="3.40.30.10">
    <property type="entry name" value="Glutaredoxin"/>
    <property type="match status" value="1"/>
</dbReference>
<keyword evidence="3" id="KW-0479">Metal-binding</keyword>
<dbReference type="InterPro" id="IPR036249">
    <property type="entry name" value="Thioredoxin-like_sf"/>
</dbReference>
<feature type="disulfide bond" description="Redox-active" evidence="4">
    <location>
        <begin position="73"/>
        <end position="77"/>
    </location>
</feature>
<dbReference type="InterPro" id="IPR013766">
    <property type="entry name" value="Thioredoxin_domain"/>
</dbReference>
<comment type="similarity">
    <text evidence="1">Belongs to the SCO1/2 family.</text>
</comment>
<protein>
    <submittedName>
        <fullName evidence="6">Photosynthetic protein synthase I</fullName>
    </submittedName>
</protein>
<evidence type="ECO:0000256" key="3">
    <source>
        <dbReference type="PIRSR" id="PIRSR603782-1"/>
    </source>
</evidence>
<keyword evidence="7" id="KW-1185">Reference proteome</keyword>
<dbReference type="PANTHER" id="PTHR12151">
    <property type="entry name" value="ELECTRON TRANSPORT PROTIN SCO1/SENC FAMILY MEMBER"/>
    <property type="match status" value="1"/>
</dbReference>
<reference evidence="6 7" key="1">
    <citation type="submission" date="2017-10" db="EMBL/GenBank/DDBJ databases">
        <title>Genome sequence of Caulobacter mirabilis FWC38.</title>
        <authorList>
            <person name="Fiebig A."/>
            <person name="Crosson S."/>
        </authorList>
    </citation>
    <scope>NUCLEOTIDE SEQUENCE [LARGE SCALE GENOMIC DNA]</scope>
    <source>
        <strain evidence="6 7">FWC 38</strain>
    </source>
</reference>
<name>A0A2D2B396_9CAUL</name>
<sequence>MPRHRLILIIACIVGAAIAGGLAWKAGVFRTQEEASAGAVGGPFQLVDQTGKPVDQTLLNGKWNAVFFGFTWCPDICPGTLQALTAASDQLGPKAKDLRIVFISVDPARDTPAKVKEWIDAQSAPEGTVGLTGTPEQVAAAAKAYRVVYEKAGEGENYLVNHSTAIYLMDPKGRFKRVVAYGMTPEQMADQIRAAMRGDG</sequence>
<evidence type="ECO:0000313" key="7">
    <source>
        <dbReference type="Proteomes" id="UP000228945"/>
    </source>
</evidence>
<dbReference type="FunFam" id="3.40.30.10:FF:000013">
    <property type="entry name" value="Blast:Protein SCO1 homolog, mitochondrial"/>
    <property type="match status" value="1"/>
</dbReference>
<feature type="binding site" evidence="3">
    <location>
        <position position="77"/>
    </location>
    <ligand>
        <name>Cu cation</name>
        <dbReference type="ChEBI" id="CHEBI:23378"/>
    </ligand>
</feature>
<dbReference type="PROSITE" id="PS51352">
    <property type="entry name" value="THIOREDOXIN_2"/>
    <property type="match status" value="1"/>
</dbReference>
<feature type="binding site" evidence="3">
    <location>
        <position position="73"/>
    </location>
    <ligand>
        <name>Cu cation</name>
        <dbReference type="ChEBI" id="CHEBI:23378"/>
    </ligand>
</feature>
<dbReference type="AlphaFoldDB" id="A0A2D2B396"/>
<dbReference type="Proteomes" id="UP000228945">
    <property type="component" value="Chromosome"/>
</dbReference>
<evidence type="ECO:0000259" key="5">
    <source>
        <dbReference type="PROSITE" id="PS51352"/>
    </source>
</evidence>
<keyword evidence="4" id="KW-1015">Disulfide bond</keyword>
<dbReference type="CDD" id="cd02968">
    <property type="entry name" value="SCO"/>
    <property type="match status" value="1"/>
</dbReference>